<dbReference type="RefSeq" id="WP_329492642.1">
    <property type="nucleotide sequence ID" value="NZ_CP108460.1"/>
</dbReference>
<evidence type="ECO:0000313" key="2">
    <source>
        <dbReference type="EMBL" id="WUS61322.1"/>
    </source>
</evidence>
<dbReference type="Proteomes" id="UP001432014">
    <property type="component" value="Chromosome"/>
</dbReference>
<name>A0ABZ1VZM1_9ACTN</name>
<accession>A0ABZ1VZM1</accession>
<gene>
    <name evidence="1" type="ORF">OG469_00020</name>
    <name evidence="2" type="ORF">OG469_41000</name>
</gene>
<organism evidence="1 3">
    <name type="scientific">Kitasatospora herbaricolor</name>
    <dbReference type="NCBI Taxonomy" id="68217"/>
    <lineage>
        <taxon>Bacteria</taxon>
        <taxon>Bacillati</taxon>
        <taxon>Actinomycetota</taxon>
        <taxon>Actinomycetes</taxon>
        <taxon>Kitasatosporales</taxon>
        <taxon>Streptomycetaceae</taxon>
        <taxon>Kitasatospora</taxon>
    </lineage>
</organism>
<evidence type="ECO:0000313" key="1">
    <source>
        <dbReference type="EMBL" id="WUS54024.1"/>
    </source>
</evidence>
<reference evidence="1 3" key="1">
    <citation type="submission" date="2022-10" db="EMBL/GenBank/DDBJ databases">
        <title>The complete genomes of actinobacterial strains from the NBC collection.</title>
        <authorList>
            <person name="Joergensen T.S."/>
            <person name="Alvarez Arevalo M."/>
            <person name="Sterndorff E.B."/>
            <person name="Faurdal D."/>
            <person name="Vuksanovic O."/>
            <person name="Mourched A.-S."/>
            <person name="Charusanti P."/>
            <person name="Shaw S."/>
            <person name="Blin K."/>
            <person name="Weber T."/>
        </authorList>
    </citation>
    <scope>NUCLEOTIDE SEQUENCE [LARGE SCALE GENOMIC DNA]</scope>
    <source>
        <strain evidence="1 3">NBC_01247</strain>
    </source>
</reference>
<dbReference type="EMBL" id="CP108482">
    <property type="protein sequence ID" value="WUS54024.1"/>
    <property type="molecule type" value="Genomic_DNA"/>
</dbReference>
<evidence type="ECO:0000313" key="3">
    <source>
        <dbReference type="Proteomes" id="UP001432014"/>
    </source>
</evidence>
<dbReference type="EMBL" id="CP108482">
    <property type="protein sequence ID" value="WUS61322.1"/>
    <property type="molecule type" value="Genomic_DNA"/>
</dbReference>
<keyword evidence="3" id="KW-1185">Reference proteome</keyword>
<sequence>MATDLRTLHEPLVEWVYDQADTPLEEVVLTPFAEENGLDLYSALQLLRYSHGTGLLEDHSTMGEASASLTPFGSEWVEQRRRRRADPAIRAAYTRSSLLTWLWGRKHEGVGMAVVSNFLEDPRSLFEGERLTQNDTGRAAAHLQAKGLIKGAGNSWGSNGLLRADITAEGEDCVENYDGDLAAYERRNNNGTTFNIGSNTGNIAANSRQVTQNATTNQGINPAEVVLFARSLRQAAPILGLPEGDDEEFVDYATRIENEAAAETPDRSRIQRWGSAIVGILNSPAVSGALAQTLATQAQAVLSLTS</sequence>
<protein>
    <submittedName>
        <fullName evidence="1">Uncharacterized protein</fullName>
    </submittedName>
</protein>
<proteinExistence type="predicted"/>